<organism evidence="1 2">
    <name type="scientific">Morus notabilis</name>
    <dbReference type="NCBI Taxonomy" id="981085"/>
    <lineage>
        <taxon>Eukaryota</taxon>
        <taxon>Viridiplantae</taxon>
        <taxon>Streptophyta</taxon>
        <taxon>Embryophyta</taxon>
        <taxon>Tracheophyta</taxon>
        <taxon>Spermatophyta</taxon>
        <taxon>Magnoliopsida</taxon>
        <taxon>eudicotyledons</taxon>
        <taxon>Gunneridae</taxon>
        <taxon>Pentapetalae</taxon>
        <taxon>rosids</taxon>
        <taxon>fabids</taxon>
        <taxon>Rosales</taxon>
        <taxon>Moraceae</taxon>
        <taxon>Moreae</taxon>
        <taxon>Morus</taxon>
    </lineage>
</organism>
<reference evidence="2" key="1">
    <citation type="submission" date="2013-01" db="EMBL/GenBank/DDBJ databases">
        <title>Draft Genome Sequence of a Mulberry Tree, Morus notabilis C.K. Schneid.</title>
        <authorList>
            <person name="He N."/>
            <person name="Zhao S."/>
        </authorList>
    </citation>
    <scope>NUCLEOTIDE SEQUENCE</scope>
</reference>
<keyword evidence="2" id="KW-1185">Reference proteome</keyword>
<accession>W9S8Z4</accession>
<proteinExistence type="predicted"/>
<name>W9S8Z4_9ROSA</name>
<protein>
    <submittedName>
        <fullName evidence="1">Uncharacterized protein</fullName>
    </submittedName>
</protein>
<dbReference type="EMBL" id="KE345919">
    <property type="protein sequence ID" value="EXC20541.1"/>
    <property type="molecule type" value="Genomic_DNA"/>
</dbReference>
<dbReference type="Proteomes" id="UP000030645">
    <property type="component" value="Unassembled WGS sequence"/>
</dbReference>
<evidence type="ECO:0000313" key="2">
    <source>
        <dbReference type="Proteomes" id="UP000030645"/>
    </source>
</evidence>
<sequence>MAIAPHVAVPFTSPLRIFLRCNASTSIGQSRRALHSAKMAYSRSCGAVALYFLLFLFTRASWLWAGVVAHDEVGAVLGALLRNIDGRFSPSVGECLAVRERARFALVRGDEVWSAETDARMCTNAVQSMDLRAPEANVIENIRDVISYASSCNVC</sequence>
<dbReference type="AlphaFoldDB" id="W9S8Z4"/>
<evidence type="ECO:0000313" key="1">
    <source>
        <dbReference type="EMBL" id="EXC20541.1"/>
    </source>
</evidence>
<gene>
    <name evidence="1" type="ORF">L484_027095</name>
</gene>